<evidence type="ECO:0000313" key="3">
    <source>
        <dbReference type="EMBL" id="HIU26571.1"/>
    </source>
</evidence>
<reference evidence="3" key="2">
    <citation type="journal article" date="2021" name="PeerJ">
        <title>Extensive microbial diversity within the chicken gut microbiome revealed by metagenomics and culture.</title>
        <authorList>
            <person name="Gilroy R."/>
            <person name="Ravi A."/>
            <person name="Getino M."/>
            <person name="Pursley I."/>
            <person name="Horton D.L."/>
            <person name="Alikhan N.F."/>
            <person name="Baker D."/>
            <person name="Gharbi K."/>
            <person name="Hall N."/>
            <person name="Watson M."/>
            <person name="Adriaenssens E.M."/>
            <person name="Foster-Nyarko E."/>
            <person name="Jarju S."/>
            <person name="Secka A."/>
            <person name="Antonio M."/>
            <person name="Oren A."/>
            <person name="Chaudhuri R.R."/>
            <person name="La Ragione R."/>
            <person name="Hildebrand F."/>
            <person name="Pallen M.J."/>
        </authorList>
    </citation>
    <scope>NUCLEOTIDE SEQUENCE</scope>
    <source>
        <strain evidence="3">ChiHcec3-6078</strain>
    </source>
</reference>
<dbReference type="InterPro" id="IPR025377">
    <property type="entry name" value="DUF4367"/>
</dbReference>
<evidence type="ECO:0000313" key="4">
    <source>
        <dbReference type="Proteomes" id="UP000824090"/>
    </source>
</evidence>
<feature type="domain" description="DUF4367" evidence="2">
    <location>
        <begin position="129"/>
        <end position="237"/>
    </location>
</feature>
<evidence type="ECO:0000259" key="2">
    <source>
        <dbReference type="Pfam" id="PF14285"/>
    </source>
</evidence>
<protein>
    <recommendedName>
        <fullName evidence="2">DUF4367 domain-containing protein</fullName>
    </recommendedName>
</protein>
<reference evidence="3" key="1">
    <citation type="submission" date="2020-10" db="EMBL/GenBank/DDBJ databases">
        <authorList>
            <person name="Gilroy R."/>
        </authorList>
    </citation>
    <scope>NUCLEOTIDE SEQUENCE</scope>
    <source>
        <strain evidence="3">ChiHcec3-6078</strain>
    </source>
</reference>
<feature type="transmembrane region" description="Helical" evidence="1">
    <location>
        <begin position="53"/>
        <end position="71"/>
    </location>
</feature>
<keyword evidence="1" id="KW-1133">Transmembrane helix</keyword>
<dbReference type="Pfam" id="PF14285">
    <property type="entry name" value="DUF4367"/>
    <property type="match status" value="1"/>
</dbReference>
<name>A0A9D1L7A1_9FIRM</name>
<gene>
    <name evidence="3" type="ORF">IAC50_08785</name>
</gene>
<dbReference type="EMBL" id="DVMP01000157">
    <property type="protein sequence ID" value="HIU26571.1"/>
    <property type="molecule type" value="Genomic_DNA"/>
</dbReference>
<dbReference type="Proteomes" id="UP000824090">
    <property type="component" value="Unassembled WGS sequence"/>
</dbReference>
<comment type="caution">
    <text evidence="3">The sequence shown here is derived from an EMBL/GenBank/DDBJ whole genome shotgun (WGS) entry which is preliminary data.</text>
</comment>
<proteinExistence type="predicted"/>
<keyword evidence="1" id="KW-0472">Membrane</keyword>
<sequence>MKENRENRTIENIIYDAVERENEAGGKKTMSRERLEEIVQRDKKRSAKHMRRAAGLAAALIIVIAGAVIAFDTSLFDAGANKTGEKETVTEDGVVVEDEGWGSGDENVVVFENWEEALLAREDIEGLLVPEYMPEGYEFDNLQIENLEDGSLMCIFRFTAEQNEFIEIHEFIQAQDASAMTVVVDSSYQMETEKGVAYVAENDDDTKKATVQTDGGVIVDVISGLNDSEITAIINNLE</sequence>
<organism evidence="3 4">
    <name type="scientific">Candidatus Allocopromorpha excrementigallinarum</name>
    <dbReference type="NCBI Taxonomy" id="2840742"/>
    <lineage>
        <taxon>Bacteria</taxon>
        <taxon>Bacillati</taxon>
        <taxon>Bacillota</taxon>
        <taxon>Clostridia</taxon>
        <taxon>Eubacteriales</taxon>
        <taxon>Eubacteriaceae</taxon>
        <taxon>Eubacteriaceae incertae sedis</taxon>
        <taxon>Candidatus Allocopromorpha</taxon>
    </lineage>
</organism>
<accession>A0A9D1L7A1</accession>
<dbReference type="AlphaFoldDB" id="A0A9D1L7A1"/>
<evidence type="ECO:0000256" key="1">
    <source>
        <dbReference type="SAM" id="Phobius"/>
    </source>
</evidence>
<keyword evidence="1" id="KW-0812">Transmembrane</keyword>